<keyword evidence="3" id="KW-1185">Reference proteome</keyword>
<dbReference type="AlphaFoldDB" id="A0A8J6QIZ9"/>
<proteinExistence type="predicted"/>
<dbReference type="PANTHER" id="PTHR39594:SF1">
    <property type="entry name" value="PROTEIN YCHQ"/>
    <property type="match status" value="1"/>
</dbReference>
<feature type="transmembrane region" description="Helical" evidence="1">
    <location>
        <begin position="6"/>
        <end position="29"/>
    </location>
</feature>
<keyword evidence="1" id="KW-0472">Membrane</keyword>
<feature type="transmembrane region" description="Helical" evidence="1">
    <location>
        <begin position="69"/>
        <end position="87"/>
    </location>
</feature>
<evidence type="ECO:0000313" key="2">
    <source>
        <dbReference type="EMBL" id="MBD1389738.1"/>
    </source>
</evidence>
<dbReference type="InterPro" id="IPR007360">
    <property type="entry name" value="SirB"/>
</dbReference>
<organism evidence="2 3">
    <name type="scientific">Neiella litorisoli</name>
    <dbReference type="NCBI Taxonomy" id="2771431"/>
    <lineage>
        <taxon>Bacteria</taxon>
        <taxon>Pseudomonadati</taxon>
        <taxon>Pseudomonadota</taxon>
        <taxon>Gammaproteobacteria</taxon>
        <taxon>Alteromonadales</taxon>
        <taxon>Echinimonadaceae</taxon>
        <taxon>Neiella</taxon>
    </lineage>
</organism>
<keyword evidence="1" id="KW-1133">Transmembrane helix</keyword>
<feature type="transmembrane region" description="Helical" evidence="1">
    <location>
        <begin position="94"/>
        <end position="114"/>
    </location>
</feature>
<dbReference type="PIRSF" id="PIRSF005610">
    <property type="entry name" value="SirB"/>
    <property type="match status" value="1"/>
</dbReference>
<protein>
    <submittedName>
        <fullName evidence="2">SirB2 family protein</fullName>
    </submittedName>
</protein>
<dbReference type="EMBL" id="JACXAF010000012">
    <property type="protein sequence ID" value="MBD1389738.1"/>
    <property type="molecule type" value="Genomic_DNA"/>
</dbReference>
<gene>
    <name evidence="2" type="ORF">IC617_09875</name>
</gene>
<comment type="caution">
    <text evidence="2">The sequence shown here is derived from an EMBL/GenBank/DDBJ whole genome shotgun (WGS) entry which is preliminary data.</text>
</comment>
<dbReference type="GO" id="GO:0005886">
    <property type="term" value="C:plasma membrane"/>
    <property type="evidence" value="ECO:0007669"/>
    <property type="project" value="TreeGrafter"/>
</dbReference>
<name>A0A8J6QIZ9_9GAMM</name>
<accession>A0A8J6QIZ9</accession>
<feature type="transmembrane region" description="Helical" evidence="1">
    <location>
        <begin position="41"/>
        <end position="63"/>
    </location>
</feature>
<evidence type="ECO:0000256" key="1">
    <source>
        <dbReference type="SAM" id="Phobius"/>
    </source>
</evidence>
<keyword evidence="1" id="KW-0812">Transmembrane</keyword>
<sequence>MYTGIKHLHVLLAVLSVVFLITRAVWLLRGSDLLQRKWVKIVPHVIDTLLLIAAITMVSMMPWLGQPWLWEKLVMVVLYIGFGFYIFKFAQSAATRVAGLVGAIGCIALIAHLARTKVPFILG</sequence>
<dbReference type="Proteomes" id="UP000638014">
    <property type="component" value="Unassembled WGS sequence"/>
</dbReference>
<reference evidence="2" key="1">
    <citation type="submission" date="2020-09" db="EMBL/GenBank/DDBJ databases">
        <title>A novel bacterium of genus Neiella, isolated from South China Sea.</title>
        <authorList>
            <person name="Huang H."/>
            <person name="Mo K."/>
            <person name="Hu Y."/>
        </authorList>
    </citation>
    <scope>NUCLEOTIDE SEQUENCE</scope>
    <source>
        <strain evidence="2">HB171785</strain>
    </source>
</reference>
<evidence type="ECO:0000313" key="3">
    <source>
        <dbReference type="Proteomes" id="UP000638014"/>
    </source>
</evidence>
<dbReference type="RefSeq" id="WP_191144843.1">
    <property type="nucleotide sequence ID" value="NZ_JACXAF010000012.1"/>
</dbReference>
<dbReference type="PANTHER" id="PTHR39594">
    <property type="entry name" value="PROTEIN YCHQ"/>
    <property type="match status" value="1"/>
</dbReference>
<dbReference type="Pfam" id="PF04247">
    <property type="entry name" value="SirB"/>
    <property type="match status" value="1"/>
</dbReference>